<name>A0A1G6KB19_9ACTN</name>
<dbReference type="RefSeq" id="WP_090846065.1">
    <property type="nucleotide sequence ID" value="NZ_FMZL01000007.1"/>
</dbReference>
<dbReference type="InterPro" id="IPR010982">
    <property type="entry name" value="Lambda_DNA-bd_dom_sf"/>
</dbReference>
<dbReference type="PROSITE" id="PS50943">
    <property type="entry name" value="HTH_CROC1"/>
    <property type="match status" value="1"/>
</dbReference>
<dbReference type="GO" id="GO:0003677">
    <property type="term" value="F:DNA binding"/>
    <property type="evidence" value="ECO:0007669"/>
    <property type="project" value="InterPro"/>
</dbReference>
<organism evidence="2 3">
    <name type="scientific">Parafannyhessea umbonata</name>
    <dbReference type="NCBI Taxonomy" id="604330"/>
    <lineage>
        <taxon>Bacteria</taxon>
        <taxon>Bacillati</taxon>
        <taxon>Actinomycetota</taxon>
        <taxon>Coriobacteriia</taxon>
        <taxon>Coriobacteriales</taxon>
        <taxon>Atopobiaceae</taxon>
        <taxon>Parafannyhessea</taxon>
    </lineage>
</organism>
<dbReference type="EMBL" id="FMZL01000007">
    <property type="protein sequence ID" value="SDC28262.1"/>
    <property type="molecule type" value="Genomic_DNA"/>
</dbReference>
<dbReference type="AlphaFoldDB" id="A0A1G6KB19"/>
<sequence length="101" mass="11027">MQITSSAEAGALVKSLRESRKLSRKELSDASGIPLRTVYAVEKGELNNLSLDRFIALISAMGARLDVRVSDANPSEDAEVNRLIKMIATENLDVDRWGIAP</sequence>
<dbReference type="Proteomes" id="UP000198528">
    <property type="component" value="Unassembled WGS sequence"/>
</dbReference>
<protein>
    <submittedName>
        <fullName evidence="2">Helix-turn-helix</fullName>
    </submittedName>
</protein>
<keyword evidence="3" id="KW-1185">Reference proteome</keyword>
<dbReference type="Gene3D" id="1.10.260.40">
    <property type="entry name" value="lambda repressor-like DNA-binding domains"/>
    <property type="match status" value="1"/>
</dbReference>
<dbReference type="SMART" id="SM00530">
    <property type="entry name" value="HTH_XRE"/>
    <property type="match status" value="1"/>
</dbReference>
<dbReference type="SUPFAM" id="SSF47413">
    <property type="entry name" value="lambda repressor-like DNA-binding domains"/>
    <property type="match status" value="1"/>
</dbReference>
<feature type="domain" description="HTH cro/C1-type" evidence="1">
    <location>
        <begin position="13"/>
        <end position="68"/>
    </location>
</feature>
<evidence type="ECO:0000313" key="3">
    <source>
        <dbReference type="Proteomes" id="UP000198528"/>
    </source>
</evidence>
<dbReference type="CDD" id="cd00093">
    <property type="entry name" value="HTH_XRE"/>
    <property type="match status" value="1"/>
</dbReference>
<evidence type="ECO:0000313" key="2">
    <source>
        <dbReference type="EMBL" id="SDC28262.1"/>
    </source>
</evidence>
<accession>A0A1G6KB19</accession>
<gene>
    <name evidence="2" type="ORF">SAMN04487824_10757</name>
</gene>
<dbReference type="InterPro" id="IPR001387">
    <property type="entry name" value="Cro/C1-type_HTH"/>
</dbReference>
<dbReference type="Pfam" id="PF01381">
    <property type="entry name" value="HTH_3"/>
    <property type="match status" value="1"/>
</dbReference>
<evidence type="ECO:0000259" key="1">
    <source>
        <dbReference type="PROSITE" id="PS50943"/>
    </source>
</evidence>
<dbReference type="STRING" id="604330.SAMN04489857_1989"/>
<proteinExistence type="predicted"/>
<reference evidence="3" key="1">
    <citation type="submission" date="2016-10" db="EMBL/GenBank/DDBJ databases">
        <authorList>
            <person name="Varghese N."/>
            <person name="Submissions S."/>
        </authorList>
    </citation>
    <scope>NUCLEOTIDE SEQUENCE [LARGE SCALE GENOMIC DNA]</scope>
    <source>
        <strain evidence="3">DSM 22619</strain>
    </source>
</reference>